<reference evidence="2" key="1">
    <citation type="journal article" date="2020" name="Stud. Mycol.">
        <title>101 Dothideomycetes genomes: a test case for predicting lifestyles and emergence of pathogens.</title>
        <authorList>
            <person name="Haridas S."/>
            <person name="Albert R."/>
            <person name="Binder M."/>
            <person name="Bloem J."/>
            <person name="Labutti K."/>
            <person name="Salamov A."/>
            <person name="Andreopoulos B."/>
            <person name="Baker S."/>
            <person name="Barry K."/>
            <person name="Bills G."/>
            <person name="Bluhm B."/>
            <person name="Cannon C."/>
            <person name="Castanera R."/>
            <person name="Culley D."/>
            <person name="Daum C."/>
            <person name="Ezra D."/>
            <person name="Gonzalez J."/>
            <person name="Henrissat B."/>
            <person name="Kuo A."/>
            <person name="Liang C."/>
            <person name="Lipzen A."/>
            <person name="Lutzoni F."/>
            <person name="Magnuson J."/>
            <person name="Mondo S."/>
            <person name="Nolan M."/>
            <person name="Ohm R."/>
            <person name="Pangilinan J."/>
            <person name="Park H.-J."/>
            <person name="Ramirez L."/>
            <person name="Alfaro M."/>
            <person name="Sun H."/>
            <person name="Tritt A."/>
            <person name="Yoshinaga Y."/>
            <person name="Zwiers L.-H."/>
            <person name="Turgeon B."/>
            <person name="Goodwin S."/>
            <person name="Spatafora J."/>
            <person name="Crous P."/>
            <person name="Grigoriev I."/>
        </authorList>
    </citation>
    <scope>NUCLEOTIDE SEQUENCE</scope>
    <source>
        <strain evidence="2">CBS 690.94</strain>
    </source>
</reference>
<comment type="caution">
    <text evidence="2">The sequence shown here is derived from an EMBL/GenBank/DDBJ whole genome shotgun (WGS) entry which is preliminary data.</text>
</comment>
<keyword evidence="3" id="KW-1185">Reference proteome</keyword>
<sequence>MGASGVLRGAEPRMGSPDKQRVVREGEATRAGSPGTSPRKQPPGRKGSIWDSLFHVDVTYQKSR</sequence>
<dbReference type="OrthoDB" id="10449070at2759"/>
<gene>
    <name evidence="2" type="ORF">P171DRAFT_431607</name>
</gene>
<dbReference type="AlphaFoldDB" id="A0A9P4PK74"/>
<name>A0A9P4PK74_9PLEO</name>
<feature type="compositionally biased region" description="Basic and acidic residues" evidence="1">
    <location>
        <begin position="16"/>
        <end position="28"/>
    </location>
</feature>
<evidence type="ECO:0000256" key="1">
    <source>
        <dbReference type="SAM" id="MobiDB-lite"/>
    </source>
</evidence>
<dbReference type="Proteomes" id="UP000799764">
    <property type="component" value="Unassembled WGS sequence"/>
</dbReference>
<organism evidence="2 3">
    <name type="scientific">Karstenula rhodostoma CBS 690.94</name>
    <dbReference type="NCBI Taxonomy" id="1392251"/>
    <lineage>
        <taxon>Eukaryota</taxon>
        <taxon>Fungi</taxon>
        <taxon>Dikarya</taxon>
        <taxon>Ascomycota</taxon>
        <taxon>Pezizomycotina</taxon>
        <taxon>Dothideomycetes</taxon>
        <taxon>Pleosporomycetidae</taxon>
        <taxon>Pleosporales</taxon>
        <taxon>Massarineae</taxon>
        <taxon>Didymosphaeriaceae</taxon>
        <taxon>Karstenula</taxon>
    </lineage>
</organism>
<proteinExistence type="predicted"/>
<dbReference type="EMBL" id="MU001500">
    <property type="protein sequence ID" value="KAF2444808.1"/>
    <property type="molecule type" value="Genomic_DNA"/>
</dbReference>
<evidence type="ECO:0000313" key="3">
    <source>
        <dbReference type="Proteomes" id="UP000799764"/>
    </source>
</evidence>
<feature type="region of interest" description="Disordered" evidence="1">
    <location>
        <begin position="1"/>
        <end position="50"/>
    </location>
</feature>
<evidence type="ECO:0000313" key="2">
    <source>
        <dbReference type="EMBL" id="KAF2444808.1"/>
    </source>
</evidence>
<protein>
    <submittedName>
        <fullName evidence="2">Uncharacterized protein</fullName>
    </submittedName>
</protein>
<accession>A0A9P4PK74</accession>